<protein>
    <recommendedName>
        <fullName evidence="1">Fe/B12 periplasmic-binding domain-containing protein</fullName>
    </recommendedName>
</protein>
<evidence type="ECO:0000259" key="1">
    <source>
        <dbReference type="PROSITE" id="PS50983"/>
    </source>
</evidence>
<dbReference type="InterPro" id="IPR002491">
    <property type="entry name" value="ABC_transptr_periplasmic_BD"/>
</dbReference>
<reference evidence="2" key="1">
    <citation type="journal article" date="2020" name="mSystems">
        <title>Genome- and Community-Level Interaction Insights into Carbon Utilization and Element Cycling Functions of Hydrothermarchaeota in Hydrothermal Sediment.</title>
        <authorList>
            <person name="Zhou Z."/>
            <person name="Liu Y."/>
            <person name="Xu W."/>
            <person name="Pan J."/>
            <person name="Luo Z.H."/>
            <person name="Li M."/>
        </authorList>
    </citation>
    <scope>NUCLEOTIDE SEQUENCE [LARGE SCALE GENOMIC DNA]</scope>
    <source>
        <strain evidence="2">SpSt-125</strain>
    </source>
</reference>
<comment type="caution">
    <text evidence="2">The sequence shown here is derived from an EMBL/GenBank/DDBJ whole genome shotgun (WGS) entry which is preliminary data.</text>
</comment>
<dbReference type="SUPFAM" id="SSF53807">
    <property type="entry name" value="Helical backbone' metal receptor"/>
    <property type="match status" value="1"/>
</dbReference>
<gene>
    <name evidence="2" type="ORF">ENO26_07715</name>
</gene>
<evidence type="ECO:0000313" key="2">
    <source>
        <dbReference type="EMBL" id="HEM67432.1"/>
    </source>
</evidence>
<accession>A0A7J2U5F4</accession>
<dbReference type="PANTHER" id="PTHR30535:SF34">
    <property type="entry name" value="MOLYBDATE-BINDING PROTEIN MOLA"/>
    <property type="match status" value="1"/>
</dbReference>
<dbReference type="PANTHER" id="PTHR30535">
    <property type="entry name" value="VITAMIN B12-BINDING PROTEIN"/>
    <property type="match status" value="1"/>
</dbReference>
<organism evidence="2">
    <name type="scientific">Ignisphaera aggregans</name>
    <dbReference type="NCBI Taxonomy" id="334771"/>
    <lineage>
        <taxon>Archaea</taxon>
        <taxon>Thermoproteota</taxon>
        <taxon>Thermoprotei</taxon>
        <taxon>Desulfurococcales</taxon>
        <taxon>Desulfurococcaceae</taxon>
        <taxon>Ignisphaera</taxon>
    </lineage>
</organism>
<dbReference type="Pfam" id="PF01497">
    <property type="entry name" value="Peripla_BP_2"/>
    <property type="match status" value="1"/>
</dbReference>
<dbReference type="EMBL" id="DSEU01000051">
    <property type="protein sequence ID" value="HEM67432.1"/>
    <property type="molecule type" value="Genomic_DNA"/>
</dbReference>
<sequence>MRIVSLSPSVTETLVLLGLEDEIVGVTPWCLPYLKNPRNKVIAGTYTHIFIDRLKQVNPDIVFLQSRVHDGFLELVKSHGFNAYLMPLPTNVYAIISHIILDVGAIVSRYYEARDLAERFLQRIYRVMERSKNVKRRPRVYIEYLWPDKSFSTAGALTFIDDGVWIAGGVNIYRDVAWGFFTPRDEDTVQRDPEVVLVNIEEPFMNISIEEYKKIRKPLESTKTFREGRVYLVKESREVNLAHFGPSFANTIEWINEILQTIA</sequence>
<proteinExistence type="predicted"/>
<dbReference type="AlphaFoldDB" id="A0A7J2U5F4"/>
<dbReference type="InterPro" id="IPR050902">
    <property type="entry name" value="ABC_Transporter_SBP"/>
</dbReference>
<dbReference type="Gene3D" id="3.40.50.1980">
    <property type="entry name" value="Nitrogenase molybdenum iron protein domain"/>
    <property type="match status" value="2"/>
</dbReference>
<feature type="domain" description="Fe/B12 periplasmic-binding" evidence="1">
    <location>
        <begin position="2"/>
        <end position="263"/>
    </location>
</feature>
<name>A0A7J2U5F4_9CREN</name>
<dbReference type="PROSITE" id="PS50983">
    <property type="entry name" value="FE_B12_PBP"/>
    <property type="match status" value="1"/>
</dbReference>